<dbReference type="InterPro" id="IPR029058">
    <property type="entry name" value="AB_hydrolase_fold"/>
</dbReference>
<keyword evidence="3" id="KW-1185">Reference proteome</keyword>
<dbReference type="RefSeq" id="WP_068250865.1">
    <property type="nucleotide sequence ID" value="NZ_CP015515.1"/>
</dbReference>
<dbReference type="OrthoDB" id="3519228at2"/>
<protein>
    <recommendedName>
        <fullName evidence="1">AB hydrolase-1 domain-containing protein</fullName>
    </recommendedName>
</protein>
<proteinExistence type="predicted"/>
<gene>
    <name evidence="2" type="ORF">A6122_0339</name>
</gene>
<dbReference type="AlphaFoldDB" id="A0A160KQM6"/>
<evidence type="ECO:0000313" key="3">
    <source>
        <dbReference type="Proteomes" id="UP000077071"/>
    </source>
</evidence>
<reference evidence="2 3" key="1">
    <citation type="submission" date="2016-05" db="EMBL/GenBank/DDBJ databases">
        <title>Complete genome sequence of Rathayibacter tritici NCPPB 1953.</title>
        <authorList>
            <person name="Park J."/>
            <person name="Lee H.-H."/>
            <person name="Lee S.-W."/>
            <person name="Seo Y.-S."/>
        </authorList>
    </citation>
    <scope>NUCLEOTIDE SEQUENCE [LARGE SCALE GENOMIC DNA]</scope>
    <source>
        <strain evidence="2 3">NCPPB 1953</strain>
    </source>
</reference>
<dbReference type="Proteomes" id="UP000077071">
    <property type="component" value="Chromosome"/>
</dbReference>
<dbReference type="EMBL" id="CP015515">
    <property type="protein sequence ID" value="AND15499.1"/>
    <property type="molecule type" value="Genomic_DNA"/>
</dbReference>
<dbReference type="KEGG" id="rtn:A6122_0339"/>
<dbReference type="SUPFAM" id="SSF53474">
    <property type="entry name" value="alpha/beta-Hydrolases"/>
    <property type="match status" value="1"/>
</dbReference>
<dbReference type="PANTHER" id="PTHR43433">
    <property type="entry name" value="HYDROLASE, ALPHA/BETA FOLD FAMILY PROTEIN"/>
    <property type="match status" value="1"/>
</dbReference>
<sequence length="296" mass="31272">MANHRFELRSGRGMGVSAAGDPVADRLVVFCHPTPGAGGFDPDPIVTGPWGLHLLILDRPGYGASDPVDAGHGRVEDRADDLAEFLRRSERTARMVEGARFGSVGVVGWGSGGVFALSLAARHPDLVDRLALVGTPAPPQAGVIVRPTSAWERRETLRGEDAAAIAAALPQTQPGLDALGIDSDDPVLASHGGLRNRLERMLGEGWRQGPGGAATDLAALRDGSWAEDLDSVAAETLIVHGDADPVAGAEDGRWYRSRLPRARTASVDGAGRLALVREWRRILDHVAPLERGAEGR</sequence>
<dbReference type="PANTHER" id="PTHR43433:SF10">
    <property type="entry name" value="AB HYDROLASE-1 DOMAIN-CONTAINING PROTEIN"/>
    <property type="match status" value="1"/>
</dbReference>
<dbReference type="InterPro" id="IPR000073">
    <property type="entry name" value="AB_hydrolase_1"/>
</dbReference>
<evidence type="ECO:0000259" key="1">
    <source>
        <dbReference type="Pfam" id="PF00561"/>
    </source>
</evidence>
<accession>A0A160KQM6</accession>
<dbReference type="GO" id="GO:0003824">
    <property type="term" value="F:catalytic activity"/>
    <property type="evidence" value="ECO:0007669"/>
    <property type="project" value="UniProtKB-ARBA"/>
</dbReference>
<dbReference type="STRING" id="33888.A6122_0339"/>
<dbReference type="Pfam" id="PF00561">
    <property type="entry name" value="Abhydrolase_1"/>
    <property type="match status" value="1"/>
</dbReference>
<name>A0A160KQM6_9MICO</name>
<organism evidence="2 3">
    <name type="scientific">Rathayibacter tritici</name>
    <dbReference type="NCBI Taxonomy" id="33888"/>
    <lineage>
        <taxon>Bacteria</taxon>
        <taxon>Bacillati</taxon>
        <taxon>Actinomycetota</taxon>
        <taxon>Actinomycetes</taxon>
        <taxon>Micrococcales</taxon>
        <taxon>Microbacteriaceae</taxon>
        <taxon>Rathayibacter</taxon>
    </lineage>
</organism>
<dbReference type="PATRIC" id="fig|33888.3.peg.390"/>
<evidence type="ECO:0000313" key="2">
    <source>
        <dbReference type="EMBL" id="AND15499.1"/>
    </source>
</evidence>
<dbReference type="InterPro" id="IPR050471">
    <property type="entry name" value="AB_hydrolase"/>
</dbReference>
<feature type="domain" description="AB hydrolase-1" evidence="1">
    <location>
        <begin position="51"/>
        <end position="275"/>
    </location>
</feature>
<dbReference type="Gene3D" id="3.40.50.1820">
    <property type="entry name" value="alpha/beta hydrolase"/>
    <property type="match status" value="1"/>
</dbReference>